<dbReference type="Proteomes" id="UP001153618">
    <property type="component" value="Unassembled WGS sequence"/>
</dbReference>
<proteinExistence type="predicted"/>
<dbReference type="AlphaFoldDB" id="A0A9W4HDF3"/>
<organism evidence="4 5">
    <name type="scientific">Penicillium olsonii</name>
    <dbReference type="NCBI Taxonomy" id="99116"/>
    <lineage>
        <taxon>Eukaryota</taxon>
        <taxon>Fungi</taxon>
        <taxon>Dikarya</taxon>
        <taxon>Ascomycota</taxon>
        <taxon>Pezizomycotina</taxon>
        <taxon>Eurotiomycetes</taxon>
        <taxon>Eurotiomycetidae</taxon>
        <taxon>Eurotiales</taxon>
        <taxon>Aspergillaceae</taxon>
        <taxon>Penicillium</taxon>
    </lineage>
</organism>
<sequence>MAGSYEYPDFHMGEIYGVRPDDHIPAATLHRYLTDYARHFGVFECVMFNTTVETIERGFGGWIVNTSSETGTATLSTRRLIIATGLTSTPTMPSYPGQESFDAPFFHAKDFRQCSSLGSPKDVVVVGGAKSAFDVAYAYAQAGVHVDLVIRPEGNGPVWLCPAFVTPFKRKMEELLHTRYLTWMSPTPWGDEDGFPLVRRLLHGTRIGRMIVQAFWHMLSSDIVKSNGYDDCDYPGLAPLKPWTSAFWTGSGVSIHNYDSSFFNFVKDGTIRVHTANITLLSPKKVHLSTGRVLNADALICATGWRKTPGFKFSNWDIKPRRLMAEMTDLLDAANAEILTRFPMLSSQPLLRAQVQKSDPLLLYRFMIPPSLWEDRSLAFAGMVSSVSTSTCASLQGLWISAYFDDKLDRTPFDDADAVREAVINSQWGKWRYPCGYGGEVADLAFDSLPYFDLLMRDLGLENHRKGSFVAEIVKPYKPWDYRQVVTEWIRAHSIKTSSAF</sequence>
<evidence type="ECO:0000313" key="5">
    <source>
        <dbReference type="Proteomes" id="UP001153618"/>
    </source>
</evidence>
<gene>
    <name evidence="4" type="ORF">POLS_LOCUS1179</name>
</gene>
<dbReference type="GO" id="GO:0016491">
    <property type="term" value="F:oxidoreductase activity"/>
    <property type="evidence" value="ECO:0007669"/>
    <property type="project" value="UniProtKB-KW"/>
</dbReference>
<evidence type="ECO:0000313" key="4">
    <source>
        <dbReference type="EMBL" id="CAG7976537.1"/>
    </source>
</evidence>
<keyword evidence="5" id="KW-1185">Reference proteome</keyword>
<dbReference type="Pfam" id="PF13738">
    <property type="entry name" value="Pyr_redox_3"/>
    <property type="match status" value="1"/>
</dbReference>
<dbReference type="Gene3D" id="3.50.50.60">
    <property type="entry name" value="FAD/NAD(P)-binding domain"/>
    <property type="match status" value="1"/>
</dbReference>
<keyword evidence="2" id="KW-0274">FAD</keyword>
<dbReference type="InterPro" id="IPR050346">
    <property type="entry name" value="FMO-like"/>
</dbReference>
<evidence type="ECO:0000256" key="2">
    <source>
        <dbReference type="ARBA" id="ARBA00022827"/>
    </source>
</evidence>
<dbReference type="OrthoDB" id="2915840at2759"/>
<dbReference type="PANTHER" id="PTHR23023">
    <property type="entry name" value="DIMETHYLANILINE MONOOXYGENASE"/>
    <property type="match status" value="1"/>
</dbReference>
<reference evidence="4" key="1">
    <citation type="submission" date="2021-07" db="EMBL/GenBank/DDBJ databases">
        <authorList>
            <person name="Branca A.L. A."/>
        </authorList>
    </citation>
    <scope>NUCLEOTIDE SEQUENCE</scope>
</reference>
<accession>A0A9W4HDF3</accession>
<dbReference type="InterPro" id="IPR036188">
    <property type="entry name" value="FAD/NAD-bd_sf"/>
</dbReference>
<keyword evidence="3" id="KW-0560">Oxidoreductase</keyword>
<dbReference type="SUPFAM" id="SSF51905">
    <property type="entry name" value="FAD/NAD(P)-binding domain"/>
    <property type="match status" value="2"/>
</dbReference>
<dbReference type="EMBL" id="CAJVOS010000009">
    <property type="protein sequence ID" value="CAG7976537.1"/>
    <property type="molecule type" value="Genomic_DNA"/>
</dbReference>
<evidence type="ECO:0000256" key="3">
    <source>
        <dbReference type="ARBA" id="ARBA00023002"/>
    </source>
</evidence>
<evidence type="ECO:0000256" key="1">
    <source>
        <dbReference type="ARBA" id="ARBA00022630"/>
    </source>
</evidence>
<comment type="caution">
    <text evidence="4">The sequence shown here is derived from an EMBL/GenBank/DDBJ whole genome shotgun (WGS) entry which is preliminary data.</text>
</comment>
<keyword evidence="1" id="KW-0285">Flavoprotein</keyword>
<name>A0A9W4HDF3_PENOL</name>
<protein>
    <submittedName>
        <fullName evidence="4">Uncharacterized protein</fullName>
    </submittedName>
</protein>